<dbReference type="EMBL" id="UYWY01004206">
    <property type="protein sequence ID" value="VDM29078.1"/>
    <property type="molecule type" value="Genomic_DNA"/>
</dbReference>
<gene>
    <name evidence="1" type="ORF">TCNE_LOCUS3361</name>
</gene>
<keyword evidence="2" id="KW-1185">Reference proteome</keyword>
<name>A0A183U4E1_TOXCA</name>
<dbReference type="AlphaFoldDB" id="A0A183U4E1"/>
<dbReference type="WBParaSite" id="TCNE_0000336101-mRNA-1">
    <property type="protein sequence ID" value="TCNE_0000336101-mRNA-1"/>
    <property type="gene ID" value="TCNE_0000336101"/>
</dbReference>
<organism evidence="2 3">
    <name type="scientific">Toxocara canis</name>
    <name type="common">Canine roundworm</name>
    <dbReference type="NCBI Taxonomy" id="6265"/>
    <lineage>
        <taxon>Eukaryota</taxon>
        <taxon>Metazoa</taxon>
        <taxon>Ecdysozoa</taxon>
        <taxon>Nematoda</taxon>
        <taxon>Chromadorea</taxon>
        <taxon>Rhabditida</taxon>
        <taxon>Spirurina</taxon>
        <taxon>Ascaridomorpha</taxon>
        <taxon>Ascaridoidea</taxon>
        <taxon>Toxocaridae</taxon>
        <taxon>Toxocara</taxon>
    </lineage>
</organism>
<evidence type="ECO:0000313" key="3">
    <source>
        <dbReference type="WBParaSite" id="TCNE_0000336101-mRNA-1"/>
    </source>
</evidence>
<sequence length="103" mass="11607">MSALKAAIEEYFKTDWNKTDVPSSVWRNEHGRLSTYPGYYSCTLTLHLNKSVTAQAVAQIEMPGVEKDRQAFGEMSLGNTVSFDDIKFQRILSVIVSLFVSIK</sequence>
<proteinExistence type="predicted"/>
<accession>A0A183U4E1</accession>
<evidence type="ECO:0000313" key="2">
    <source>
        <dbReference type="Proteomes" id="UP000050794"/>
    </source>
</evidence>
<dbReference type="Proteomes" id="UP000050794">
    <property type="component" value="Unassembled WGS sequence"/>
</dbReference>
<protein>
    <submittedName>
        <fullName evidence="3">Type II secretion system protein</fullName>
    </submittedName>
</protein>
<evidence type="ECO:0000313" key="1">
    <source>
        <dbReference type="EMBL" id="VDM29078.1"/>
    </source>
</evidence>
<reference evidence="3" key="1">
    <citation type="submission" date="2016-06" db="UniProtKB">
        <authorList>
            <consortium name="WormBaseParasite"/>
        </authorList>
    </citation>
    <scope>IDENTIFICATION</scope>
</reference>
<reference evidence="1 2" key="2">
    <citation type="submission" date="2018-11" db="EMBL/GenBank/DDBJ databases">
        <authorList>
            <consortium name="Pathogen Informatics"/>
        </authorList>
    </citation>
    <scope>NUCLEOTIDE SEQUENCE [LARGE SCALE GENOMIC DNA]</scope>
</reference>